<feature type="domain" description="GP-PDE" evidence="1">
    <location>
        <begin position="17"/>
        <end position="301"/>
    </location>
</feature>
<evidence type="ECO:0000259" key="1">
    <source>
        <dbReference type="PROSITE" id="PS51704"/>
    </source>
</evidence>
<dbReference type="PANTHER" id="PTHR46211">
    <property type="entry name" value="GLYCEROPHOSPHORYL DIESTER PHOSPHODIESTERASE"/>
    <property type="match status" value="1"/>
</dbReference>
<gene>
    <name evidence="2" type="primary">glpQ</name>
    <name evidence="2" type="ORF">SHM7688_03685</name>
</gene>
<dbReference type="Proteomes" id="UP000054823">
    <property type="component" value="Unassembled WGS sequence"/>
</dbReference>
<dbReference type="OrthoDB" id="1854250at2"/>
<dbReference type="STRING" id="321267.SHM7688_03685"/>
<dbReference type="InterPro" id="IPR017946">
    <property type="entry name" value="PLC-like_Pdiesterase_TIM-brl"/>
</dbReference>
<dbReference type="EC" id="3.1.4.46" evidence="2"/>
<dbReference type="GO" id="GO:0008889">
    <property type="term" value="F:glycerophosphodiester phosphodiesterase activity"/>
    <property type="evidence" value="ECO:0007669"/>
    <property type="project" value="UniProtKB-EC"/>
</dbReference>
<dbReference type="PROSITE" id="PS51704">
    <property type="entry name" value="GP_PDE"/>
    <property type="match status" value="1"/>
</dbReference>
<evidence type="ECO:0000313" key="3">
    <source>
        <dbReference type="Proteomes" id="UP000054823"/>
    </source>
</evidence>
<dbReference type="Pfam" id="PF03009">
    <property type="entry name" value="GDPD"/>
    <property type="match status" value="1"/>
</dbReference>
<proteinExistence type="predicted"/>
<dbReference type="EMBL" id="CYPW01000040">
    <property type="protein sequence ID" value="CUH54215.1"/>
    <property type="molecule type" value="Genomic_DNA"/>
</dbReference>
<dbReference type="Gene3D" id="3.20.20.190">
    <property type="entry name" value="Phosphatidylinositol (PI) phosphodiesterase"/>
    <property type="match status" value="1"/>
</dbReference>
<evidence type="ECO:0000313" key="2">
    <source>
        <dbReference type="EMBL" id="CUH54215.1"/>
    </source>
</evidence>
<sequence>MSQFLQLAGFRAGPDGPRVSGHRGARGVLPENTLEGFAFCQTIGVDSIEFDVVMTKDRVPVVVHNHTLDGSLARDASGLWLPDPGPRVAEMTFQDLRACDIGAANRATEYGRRYSDQARLPSARVPTLDEVLAFAAKSDLYLFVEMKTDPDAPDMEQERRDMAQAVVAAVRKAGVANRVAMHSFDWGILDVCRKIAPDLPTSYLSYVTKNPQEEAQSADRTVEPDLTQLTMSLPQAVADAGGQMWCPFFMEVTQEQVEEAHALGLLVNAWTVNSVRDINRMIDMGLDGIVTDFPGRVQDCLLRRNLK</sequence>
<accession>A0A0P1FDQ8</accession>
<reference evidence="2 3" key="1">
    <citation type="submission" date="2015-09" db="EMBL/GenBank/DDBJ databases">
        <authorList>
            <consortium name="Swine Surveillance"/>
        </authorList>
    </citation>
    <scope>NUCLEOTIDE SEQUENCE [LARGE SCALE GENOMIC DNA]</scope>
    <source>
        <strain evidence="2 3">CECT 7688</strain>
    </source>
</reference>
<keyword evidence="3" id="KW-1185">Reference proteome</keyword>
<keyword evidence="2" id="KW-0378">Hydrolase</keyword>
<dbReference type="AlphaFoldDB" id="A0A0P1FDQ8"/>
<dbReference type="SUPFAM" id="SSF51695">
    <property type="entry name" value="PLC-like phosphodiesterases"/>
    <property type="match status" value="1"/>
</dbReference>
<dbReference type="InterPro" id="IPR030395">
    <property type="entry name" value="GP_PDE_dom"/>
</dbReference>
<dbReference type="PANTHER" id="PTHR46211:SF14">
    <property type="entry name" value="GLYCEROPHOSPHODIESTER PHOSPHODIESTERASE"/>
    <property type="match status" value="1"/>
</dbReference>
<name>A0A0P1FDQ8_9RHOB</name>
<protein>
    <submittedName>
        <fullName evidence="2">Glycerophosphoryl diester phosphodiesterase</fullName>
        <ecNumber evidence="2">3.1.4.46</ecNumber>
    </submittedName>
</protein>
<dbReference type="GO" id="GO:0006629">
    <property type="term" value="P:lipid metabolic process"/>
    <property type="evidence" value="ECO:0007669"/>
    <property type="project" value="InterPro"/>
</dbReference>
<dbReference type="RefSeq" id="WP_058241363.1">
    <property type="nucleotide sequence ID" value="NZ_CYPW01000040.1"/>
</dbReference>
<organism evidence="2 3">
    <name type="scientific">Shimia marina</name>
    <dbReference type="NCBI Taxonomy" id="321267"/>
    <lineage>
        <taxon>Bacteria</taxon>
        <taxon>Pseudomonadati</taxon>
        <taxon>Pseudomonadota</taxon>
        <taxon>Alphaproteobacteria</taxon>
        <taxon>Rhodobacterales</taxon>
        <taxon>Roseobacteraceae</taxon>
    </lineage>
</organism>